<reference evidence="1 2" key="1">
    <citation type="journal article" date="2018" name="bioRxiv">
        <title>Evidence of independent acquisition and adaption of ultra-small bacteria to human hosts across the highly diverse yet reduced genomes of the phylum Saccharibacteria.</title>
        <authorList>
            <person name="McLean J.S."/>
            <person name="Bor B."/>
            <person name="To T.T."/>
            <person name="Liu Q."/>
            <person name="Kearns K.A."/>
            <person name="Solden L.M."/>
            <person name="Wrighton K.C."/>
            <person name="He X."/>
            <person name="Shi W."/>
        </authorList>
    </citation>
    <scope>NUCLEOTIDE SEQUENCE [LARGE SCALE GENOMIC DNA]</scope>
    <source>
        <strain evidence="1 2">TM7_G3_2_Rum_HOT_351B</strain>
    </source>
</reference>
<comment type="caution">
    <text evidence="1">The sequence shown here is derived from an EMBL/GenBank/DDBJ whole genome shotgun (WGS) entry which is preliminary data.</text>
</comment>
<dbReference type="InterPro" id="IPR029058">
    <property type="entry name" value="AB_hydrolase_fold"/>
</dbReference>
<reference evidence="1 2" key="2">
    <citation type="journal article" date="2020" name="Cell Rep.">
        <title>Acquisition and Adaptation of Ultra-small Parasitic Reduced Genome Bacteria to Mammalian Hosts.</title>
        <authorList>
            <person name="McLean J.S."/>
            <person name="Bor B."/>
            <person name="Kerns K.A."/>
            <person name="Liu Q."/>
            <person name="To T.T."/>
            <person name="Solden L."/>
            <person name="Hendrickson E.L."/>
            <person name="Wrighton K."/>
            <person name="Shi W."/>
            <person name="He X."/>
        </authorList>
    </citation>
    <scope>NUCLEOTIDE SEQUENCE [LARGE SCALE GENOMIC DNA]</scope>
    <source>
        <strain evidence="1 2">TM7_G3_2_Rum_HOT_351B</strain>
    </source>
</reference>
<dbReference type="Gene3D" id="3.40.50.1820">
    <property type="entry name" value="alpha/beta hydrolase"/>
    <property type="match status" value="1"/>
</dbReference>
<dbReference type="Proteomes" id="UP001191019">
    <property type="component" value="Unassembled WGS sequence"/>
</dbReference>
<dbReference type="SUPFAM" id="SSF53474">
    <property type="entry name" value="alpha/beta-Hydrolases"/>
    <property type="match status" value="1"/>
</dbReference>
<dbReference type="EMBL" id="PRLM01000006">
    <property type="protein sequence ID" value="RYC74371.1"/>
    <property type="molecule type" value="Genomic_DNA"/>
</dbReference>
<keyword evidence="2" id="KW-1185">Reference proteome</keyword>
<proteinExistence type="predicted"/>
<organism evidence="1 2">
    <name type="scientific">Candidatus Nanosyncoccus alces</name>
    <dbReference type="NCBI Taxonomy" id="2171997"/>
    <lineage>
        <taxon>Bacteria</taxon>
        <taxon>Candidatus Saccharimonadota</taxon>
        <taxon>Candidatus Nanosyncoccalia</taxon>
        <taxon>Candidatus Nanosyncoccales</taxon>
        <taxon>Candidatus Nanosyncoccaceae</taxon>
        <taxon>Candidatus Nanosyncoccus</taxon>
    </lineage>
</organism>
<protein>
    <recommendedName>
        <fullName evidence="3">Alpha/beta hydrolase</fullName>
    </recommendedName>
</protein>
<sequence>MRNTIISYVQKGAYFDDDVNIEISIHDGTSDELLLIIPGVDGSLDGYKNKYLQIAENTNLNYGATVIRMSNPYNLGGYHLRNLFEVLDFVEKNYDMTQKRLHVLGHSLGAYMIGSVASMYDYIDKILLINPATLLDLNDYKSLKLRPKDSNIILIGEKDPSVEHIELFKDLGTVNIQRGADHHFSGSSFEDFLEATSKYIFKNVI</sequence>
<name>A0ABY0FKT5_9BACT</name>
<gene>
    <name evidence="1" type="ORF">G3RUM_00522</name>
</gene>
<evidence type="ECO:0008006" key="3">
    <source>
        <dbReference type="Google" id="ProtNLM"/>
    </source>
</evidence>
<evidence type="ECO:0000313" key="1">
    <source>
        <dbReference type="EMBL" id="RYC74371.1"/>
    </source>
</evidence>
<evidence type="ECO:0000313" key="2">
    <source>
        <dbReference type="Proteomes" id="UP001191019"/>
    </source>
</evidence>
<accession>A0ABY0FKT5</accession>